<dbReference type="AlphaFoldDB" id="A0A8H8P8S9"/>
<dbReference type="Proteomes" id="UP000650533">
    <property type="component" value="Chromosome 16"/>
</dbReference>
<dbReference type="Pfam" id="PF12138">
    <property type="entry name" value="Spherulin4"/>
    <property type="match status" value="1"/>
</dbReference>
<protein>
    <submittedName>
        <fullName evidence="5">Spherulin-4</fullName>
    </submittedName>
</protein>
<dbReference type="PANTHER" id="PTHR35040">
    <property type="match status" value="1"/>
</dbReference>
<keyword evidence="3" id="KW-1133">Transmembrane helix</keyword>
<dbReference type="EMBL" id="CP059673">
    <property type="protein sequence ID" value="QRW27661.1"/>
    <property type="molecule type" value="Genomic_DNA"/>
</dbReference>
<keyword evidence="1" id="KW-0175">Coiled coil</keyword>
<dbReference type="RefSeq" id="XP_043187898.1">
    <property type="nucleotide sequence ID" value="XM_043322075.1"/>
</dbReference>
<feature type="domain" description="Phosphatidic acid phosphatase type 2/haloperoxidase" evidence="4">
    <location>
        <begin position="910"/>
        <end position="981"/>
    </location>
</feature>
<organism evidence="5 6">
    <name type="scientific">Rhizoctonia solani</name>
    <dbReference type="NCBI Taxonomy" id="456999"/>
    <lineage>
        <taxon>Eukaryota</taxon>
        <taxon>Fungi</taxon>
        <taxon>Dikarya</taxon>
        <taxon>Basidiomycota</taxon>
        <taxon>Agaricomycotina</taxon>
        <taxon>Agaricomycetes</taxon>
        <taxon>Cantharellales</taxon>
        <taxon>Ceratobasidiaceae</taxon>
        <taxon>Rhizoctonia</taxon>
    </lineage>
</organism>
<feature type="coiled-coil region" evidence="1">
    <location>
        <begin position="214"/>
        <end position="272"/>
    </location>
</feature>
<dbReference type="Pfam" id="PF01569">
    <property type="entry name" value="PAP2"/>
    <property type="match status" value="1"/>
</dbReference>
<feature type="transmembrane region" description="Helical" evidence="3">
    <location>
        <begin position="955"/>
        <end position="977"/>
    </location>
</feature>
<evidence type="ECO:0000259" key="4">
    <source>
        <dbReference type="Pfam" id="PF01569"/>
    </source>
</evidence>
<name>A0A8H8P8S9_9AGAM</name>
<evidence type="ECO:0000256" key="1">
    <source>
        <dbReference type="SAM" id="Coils"/>
    </source>
</evidence>
<feature type="region of interest" description="Disordered" evidence="2">
    <location>
        <begin position="109"/>
        <end position="161"/>
    </location>
</feature>
<dbReference type="Gene3D" id="1.20.144.10">
    <property type="entry name" value="Phosphatidic acid phosphatase type 2/haloperoxidase"/>
    <property type="match status" value="1"/>
</dbReference>
<proteinExistence type="predicted"/>
<dbReference type="InterPro" id="IPR000326">
    <property type="entry name" value="PAP2/HPO"/>
</dbReference>
<keyword evidence="3" id="KW-0472">Membrane</keyword>
<evidence type="ECO:0000256" key="3">
    <source>
        <dbReference type="SAM" id="Phobius"/>
    </source>
</evidence>
<dbReference type="InterPro" id="IPR036938">
    <property type="entry name" value="PAP2/HPO_sf"/>
</dbReference>
<gene>
    <name evidence="5" type="ORF">RhiXN_02256</name>
</gene>
<evidence type="ECO:0000256" key="2">
    <source>
        <dbReference type="SAM" id="MobiDB-lite"/>
    </source>
</evidence>
<feature type="transmembrane region" description="Helical" evidence="3">
    <location>
        <begin position="863"/>
        <end position="883"/>
    </location>
</feature>
<feature type="transmembrane region" description="Helical" evidence="3">
    <location>
        <begin position="836"/>
        <end position="856"/>
    </location>
</feature>
<sequence length="1089" mass="119890">MAESEDSQPEYIKCARIDEGDTPEANYRFVYEVKWIGLPDDPRHNGWINDDDFQVDQYTKAFVENFWKARPQPTPESKPDEEGCYGLGARFEASESYIGRQVRVRAALGLPETRSRPQMAPTSAKKRRRSLSSESSAAAERVNRRREEIPPAGEGYDPIPSLEIGAPRPMLRPIVGSVLSFKKGKVVVLDRYRKVLEARRFRARGGLFLQQHLRKEREERLAMAKKKAEEAQKAAEEEARKVAEELAEAEGAARAAEEARVIEDNARLEEEKLIKAARAAEWGIRRSEPPKPPSPPPLKVLLGPSLEDNDLPDFEDDVDPTDVQVTVPPTNLFGAPNSLLLDPDDTKVFTKKKADPFYWAKKLAEERRQKELRSRHPILKLEVNEASVEVFMKDIVNESSRPPNAPGVSITAGSIIDTSSTQEHVEDVITGIEKGWVPSGSIARLAPVDKACWAVLEVLALQMFVDVCITTHIQSILILPLLNMILARAALSSGIIFPLYFYPFEGCTTWTKAISAATTHPNLPFYFIVNPNSGPGGLYTQPDANYQACIPKLRASANVKLIGYIRTDYGRIAKSTVQAEVDTYAQWSSAYKLDGIFFDEVLAQTSARTIYSDYTSYAKSKIPNAFVSLNPGTKPDDTEFYKFADQILSAEKYFTEFSSDTYTIGPSTPASKQAIILTDSPSTVPTSTINKIIKTDKIGALYITNDTQADGQNPYDSFPSYWTSFVDAVQTAACEITLSARGTYDSLGEIKSKEPGISLIIAQLTPMFRRNAAPAREKPAGHPGAGDGYGRRAFSFAIGLGVYWAKPAPSRSFPVYHDSGEIVYPQFAYPLRKEIIPIWLAALIAFIVPFFFFCLFQARRRSIEDLLCTTMGLLMSLITAAVFQPNVPTSGAQHGNGFEMIMYDRSVCTGDEKEINDSLESMPSGHSTAGFAGLIYLALYLNAQLKVMSAHSPAYWKMVLFFAPVLGAVLIAGALTIDEFHNCLGLPLNHIRLPRTTSLFMRRPYADSDGSMGPSFDYSMGTATEMLPFTREGGWGWDASEGVNGAPFDAANSSGAKGAARGMGMNNGNGHYGGGALGRAEAGHSDARV</sequence>
<dbReference type="PANTHER" id="PTHR35040:SF9">
    <property type="entry name" value="4-LIKE CELL SURFACE PROTEIN, PUTATIVE (AFU_ORTHOLOGUE AFUA_4G14080)-RELATED"/>
    <property type="match status" value="1"/>
</dbReference>
<dbReference type="GeneID" id="67024538"/>
<dbReference type="KEGG" id="rsx:RhiXN_02256"/>
<evidence type="ECO:0000313" key="5">
    <source>
        <dbReference type="EMBL" id="QRW27661.1"/>
    </source>
</evidence>
<reference evidence="5" key="1">
    <citation type="submission" date="2020-05" db="EMBL/GenBank/DDBJ databases">
        <title>Evolutionary and genomic comparisons of hybrid uninucleate and nonhybrid Rhizoctonia fungi.</title>
        <authorList>
            <person name="Li C."/>
            <person name="Chen X."/>
        </authorList>
    </citation>
    <scope>NUCLEOTIDE SEQUENCE</scope>
    <source>
        <strain evidence="5">AG-1 IA</strain>
    </source>
</reference>
<accession>A0A8H8P8S9</accession>
<keyword evidence="3" id="KW-0812">Transmembrane</keyword>
<feature type="transmembrane region" description="Helical" evidence="3">
    <location>
        <begin position="925"/>
        <end position="943"/>
    </location>
</feature>
<dbReference type="SUPFAM" id="SSF48317">
    <property type="entry name" value="Acid phosphatase/Vanadium-dependent haloperoxidase"/>
    <property type="match status" value="1"/>
</dbReference>
<evidence type="ECO:0000313" key="6">
    <source>
        <dbReference type="Proteomes" id="UP000650533"/>
    </source>
</evidence>
<dbReference type="InterPro" id="IPR021986">
    <property type="entry name" value="Spherulin4"/>
</dbReference>